<dbReference type="InterPro" id="IPR036860">
    <property type="entry name" value="SH2_dom_sf"/>
</dbReference>
<evidence type="ECO:0000313" key="6">
    <source>
        <dbReference type="Proteomes" id="UP000472267"/>
    </source>
</evidence>
<dbReference type="SUPFAM" id="SSF49417">
    <property type="entry name" value="p53-like transcription factors"/>
    <property type="match status" value="1"/>
</dbReference>
<dbReference type="InterPro" id="IPR000980">
    <property type="entry name" value="SH2"/>
</dbReference>
<dbReference type="PANTHER" id="PTHR11801">
    <property type="entry name" value="SIGNAL TRANSDUCER AND ACTIVATOR OF TRANSCRIPTION"/>
    <property type="match status" value="1"/>
</dbReference>
<dbReference type="Pfam" id="PF00017">
    <property type="entry name" value="SH2"/>
    <property type="match status" value="1"/>
</dbReference>
<dbReference type="InterPro" id="IPR001217">
    <property type="entry name" value="STAT"/>
</dbReference>
<accession>A0A672FXG0</accession>
<evidence type="ECO:0000313" key="5">
    <source>
        <dbReference type="Ensembl" id="ENSSFAP00005009515.1"/>
    </source>
</evidence>
<proteinExistence type="inferred from homology"/>
<dbReference type="GO" id="GO:0003700">
    <property type="term" value="F:DNA-binding transcription factor activity"/>
    <property type="evidence" value="ECO:0007669"/>
    <property type="project" value="InterPro"/>
</dbReference>
<reference evidence="5" key="3">
    <citation type="submission" date="2025-09" db="UniProtKB">
        <authorList>
            <consortium name="Ensembl"/>
        </authorList>
    </citation>
    <scope>IDENTIFICATION</scope>
</reference>
<organism evidence="5 6">
    <name type="scientific">Salarias fasciatus</name>
    <name type="common">Jewelled blenny</name>
    <name type="synonym">Blennius fasciatus</name>
    <dbReference type="NCBI Taxonomy" id="181472"/>
    <lineage>
        <taxon>Eukaryota</taxon>
        <taxon>Metazoa</taxon>
        <taxon>Chordata</taxon>
        <taxon>Craniata</taxon>
        <taxon>Vertebrata</taxon>
        <taxon>Euteleostomi</taxon>
        <taxon>Actinopterygii</taxon>
        <taxon>Neopterygii</taxon>
        <taxon>Teleostei</taxon>
        <taxon>Neoteleostei</taxon>
        <taxon>Acanthomorphata</taxon>
        <taxon>Ovalentaria</taxon>
        <taxon>Blenniimorphae</taxon>
        <taxon>Blenniiformes</taxon>
        <taxon>Blennioidei</taxon>
        <taxon>Blenniidae</taxon>
        <taxon>Salariinae</taxon>
        <taxon>Salarias</taxon>
    </lineage>
</organism>
<comment type="similarity">
    <text evidence="1">Belongs to the transcription factor STAT family.</text>
</comment>
<dbReference type="Proteomes" id="UP000472267">
    <property type="component" value="Chromosome 16"/>
</dbReference>
<dbReference type="Gene3D" id="3.30.505.10">
    <property type="entry name" value="SH2 domain"/>
    <property type="match status" value="2"/>
</dbReference>
<evidence type="ECO:0000256" key="2">
    <source>
        <dbReference type="ARBA" id="ARBA00022999"/>
    </source>
</evidence>
<feature type="domain" description="SH2" evidence="4">
    <location>
        <begin position="80"/>
        <end position="129"/>
    </location>
</feature>
<name>A0A672FXG0_SALFA</name>
<reference evidence="5" key="1">
    <citation type="submission" date="2019-06" db="EMBL/GenBank/DDBJ databases">
        <authorList>
            <consortium name="Wellcome Sanger Institute Data Sharing"/>
        </authorList>
    </citation>
    <scope>NUCLEOTIDE SEQUENCE [LARGE SCALE GENOMIC DNA]</scope>
</reference>
<evidence type="ECO:0000259" key="4">
    <source>
        <dbReference type="PROSITE" id="PS50001"/>
    </source>
</evidence>
<dbReference type="Gene3D" id="1.10.238.10">
    <property type="entry name" value="EF-hand"/>
    <property type="match status" value="1"/>
</dbReference>
<sequence>MKSDTLSSRWGLDTISLYFLPSQSCTACQTLVKVLILFTPMCLKTVQENIPGKPFSFWAWLDFILSLIKEHLTPLWNDNYIMGFVSKETERALLKDREPGTFLLRFSESHLGGITFTWVERGMDGERSIFSDGVLNDLLKFLYPDIPKDEAFSRFYSTQPQRPEPSEPPITPGEFESLSLDMEIISLI</sequence>
<reference evidence="5" key="2">
    <citation type="submission" date="2025-08" db="UniProtKB">
        <authorList>
            <consortium name="Ensembl"/>
        </authorList>
    </citation>
    <scope>IDENTIFICATION</scope>
</reference>
<dbReference type="Ensembl" id="ENSSFAT00005009957.1">
    <property type="protein sequence ID" value="ENSSFAP00005009515.1"/>
    <property type="gene ID" value="ENSSFAG00005005460.1"/>
</dbReference>
<keyword evidence="6" id="KW-1185">Reference proteome</keyword>
<protein>
    <recommendedName>
        <fullName evidence="4">SH2 domain-containing protein</fullName>
    </recommendedName>
</protein>
<evidence type="ECO:0000256" key="1">
    <source>
        <dbReference type="ARBA" id="ARBA00005586"/>
    </source>
</evidence>
<dbReference type="InterPro" id="IPR008967">
    <property type="entry name" value="p53-like_TF_DNA-bd_sf"/>
</dbReference>
<dbReference type="PROSITE" id="PS50001">
    <property type="entry name" value="SH2"/>
    <property type="match status" value="1"/>
</dbReference>
<keyword evidence="2 3" id="KW-0727">SH2 domain</keyword>
<dbReference type="AlphaFoldDB" id="A0A672FXG0"/>
<dbReference type="GO" id="GO:0007165">
    <property type="term" value="P:signal transduction"/>
    <property type="evidence" value="ECO:0007669"/>
    <property type="project" value="InterPro"/>
</dbReference>
<dbReference type="InParanoid" id="A0A672FXG0"/>
<dbReference type="SUPFAM" id="SSF55550">
    <property type="entry name" value="SH2 domain"/>
    <property type="match status" value="1"/>
</dbReference>
<evidence type="ECO:0000256" key="3">
    <source>
        <dbReference type="PROSITE-ProRule" id="PRU00191"/>
    </source>
</evidence>